<sequence length="210" mass="22977">MAKMILMHEGTIVREYILDKERTTIGRKPQNDIQLDDPTVSGEHAALLLIQNIYIEDLNSTNGVLLNGKKVSKRQLEHADIVRIGRHELKFVDERANSFDSTVVLSPSQVMPEPEMSTLHGYEVKVIQGPNKGKTIKLSRSYTTLGKPGGQVAVIARRGTSYYMMPMGGTGDHSANPRINGEPMSAASVPLNDGDILEVAGNTMCFTAAE</sequence>
<evidence type="ECO:0000259" key="1">
    <source>
        <dbReference type="PROSITE" id="PS50006"/>
    </source>
</evidence>
<reference evidence="2" key="1">
    <citation type="submission" date="2018-06" db="EMBL/GenBank/DDBJ databases">
        <authorList>
            <person name="Zhirakovskaya E."/>
        </authorList>
    </citation>
    <scope>NUCLEOTIDE SEQUENCE</scope>
</reference>
<dbReference type="SUPFAM" id="SSF49879">
    <property type="entry name" value="SMAD/FHA domain"/>
    <property type="match status" value="2"/>
</dbReference>
<dbReference type="AlphaFoldDB" id="A0A3B1B6J6"/>
<proteinExistence type="predicted"/>
<dbReference type="SMART" id="SM00240">
    <property type="entry name" value="FHA"/>
    <property type="match status" value="1"/>
</dbReference>
<gene>
    <name evidence="2" type="ORF">MNBD_GAMMA24-597</name>
</gene>
<dbReference type="CDD" id="cd00060">
    <property type="entry name" value="FHA"/>
    <property type="match status" value="1"/>
</dbReference>
<dbReference type="PROSITE" id="PS50006">
    <property type="entry name" value="FHA_DOMAIN"/>
    <property type="match status" value="1"/>
</dbReference>
<dbReference type="InterPro" id="IPR050923">
    <property type="entry name" value="Cell_Proc_Reg/RNA_Proc"/>
</dbReference>
<dbReference type="PANTHER" id="PTHR23308">
    <property type="entry name" value="NUCLEAR INHIBITOR OF PROTEIN PHOSPHATASE-1"/>
    <property type="match status" value="1"/>
</dbReference>
<organism evidence="2">
    <name type="scientific">hydrothermal vent metagenome</name>
    <dbReference type="NCBI Taxonomy" id="652676"/>
    <lineage>
        <taxon>unclassified sequences</taxon>
        <taxon>metagenomes</taxon>
        <taxon>ecological metagenomes</taxon>
    </lineage>
</organism>
<feature type="domain" description="FHA" evidence="1">
    <location>
        <begin position="23"/>
        <end position="71"/>
    </location>
</feature>
<dbReference type="InterPro" id="IPR000253">
    <property type="entry name" value="FHA_dom"/>
</dbReference>
<name>A0A3B1B6J6_9ZZZZ</name>
<dbReference type="Pfam" id="PF00498">
    <property type="entry name" value="FHA"/>
    <property type="match status" value="1"/>
</dbReference>
<protein>
    <submittedName>
        <fullName evidence="2">FHA domain containing protein</fullName>
    </submittedName>
</protein>
<dbReference type="InterPro" id="IPR008984">
    <property type="entry name" value="SMAD_FHA_dom_sf"/>
</dbReference>
<dbReference type="EMBL" id="UOFZ01000137">
    <property type="protein sequence ID" value="VAX13839.1"/>
    <property type="molecule type" value="Genomic_DNA"/>
</dbReference>
<dbReference type="Gene3D" id="2.60.200.20">
    <property type="match status" value="1"/>
</dbReference>
<accession>A0A3B1B6J6</accession>
<evidence type="ECO:0000313" key="2">
    <source>
        <dbReference type="EMBL" id="VAX13839.1"/>
    </source>
</evidence>